<evidence type="ECO:0000313" key="17">
    <source>
        <dbReference type="Proteomes" id="UP000199350"/>
    </source>
</evidence>
<evidence type="ECO:0000256" key="7">
    <source>
        <dbReference type="ARBA" id="ARBA00022679"/>
    </source>
</evidence>
<evidence type="ECO:0000256" key="8">
    <source>
        <dbReference type="ARBA" id="ARBA00022692"/>
    </source>
</evidence>
<evidence type="ECO:0000256" key="4">
    <source>
        <dbReference type="ARBA" id="ARBA00012037"/>
    </source>
</evidence>
<dbReference type="InterPro" id="IPR020963">
    <property type="entry name" value="ArabinofuranosylTrfase_AftA_N"/>
</dbReference>
<dbReference type="Pfam" id="PF12249">
    <property type="entry name" value="AftA_C"/>
    <property type="match status" value="1"/>
</dbReference>
<dbReference type="RefSeq" id="WP_092151189.1">
    <property type="nucleotide sequence ID" value="NZ_LT629700.1"/>
</dbReference>
<keyword evidence="8 13" id="KW-0812">Transmembrane</keyword>
<feature type="transmembrane region" description="Helical" evidence="13">
    <location>
        <begin position="356"/>
        <end position="377"/>
    </location>
</feature>
<feature type="transmembrane region" description="Helical" evidence="13">
    <location>
        <begin position="383"/>
        <end position="404"/>
    </location>
</feature>
<dbReference type="EMBL" id="LT629700">
    <property type="protein sequence ID" value="SDM04361.1"/>
    <property type="molecule type" value="Genomic_DNA"/>
</dbReference>
<dbReference type="GO" id="GO:0005886">
    <property type="term" value="C:plasma membrane"/>
    <property type="evidence" value="ECO:0007669"/>
    <property type="project" value="UniProtKB-SubCell"/>
</dbReference>
<keyword evidence="17" id="KW-1185">Reference proteome</keyword>
<feature type="transmembrane region" description="Helical" evidence="13">
    <location>
        <begin position="7"/>
        <end position="24"/>
    </location>
</feature>
<accession>A0A1G9Q0V4</accession>
<comment type="similarity">
    <text evidence="3">Belongs to the glycosyltransferase 85 family.</text>
</comment>
<evidence type="ECO:0000259" key="15">
    <source>
        <dbReference type="Pfam" id="PF12250"/>
    </source>
</evidence>
<evidence type="ECO:0000313" key="16">
    <source>
        <dbReference type="EMBL" id="SDM04361.1"/>
    </source>
</evidence>
<feature type="transmembrane region" description="Helical" evidence="13">
    <location>
        <begin position="36"/>
        <end position="61"/>
    </location>
</feature>
<dbReference type="Pfam" id="PF12250">
    <property type="entry name" value="AftA_N"/>
    <property type="match status" value="1"/>
</dbReference>
<gene>
    <name evidence="16" type="ORF">SAMN04488535_1689</name>
</gene>
<feature type="domain" description="Arabinofuranosyltransferase AftA N-terminal" evidence="15">
    <location>
        <begin position="7"/>
        <end position="407"/>
    </location>
</feature>
<feature type="transmembrane region" description="Helical" evidence="13">
    <location>
        <begin position="155"/>
        <end position="173"/>
    </location>
</feature>
<dbReference type="UniPathway" id="UPA00963"/>
<evidence type="ECO:0000256" key="6">
    <source>
        <dbReference type="ARBA" id="ARBA00022475"/>
    </source>
</evidence>
<keyword evidence="10 13" id="KW-0472">Membrane</keyword>
<dbReference type="AlphaFoldDB" id="A0A1G9Q0V4"/>
<sequence>MIVSRAAASSVGGAALAFISWWILRASSLPAFNTSMVTRALATAFSMVVVVAVAILLWTWIRGRRTGWLAGLTEIAASLAPAALVVTTLGIPLSATRLYLDGVQVDQGFRTQFLTRMTETVSNQDMNYFGLPTFYPIGWFWLGGRMANLMNMDGWEVYQPWALVSLAAAAAALTPVWRALIGSLPASAAIAVVTTAIVLTETPDEPYAAIVAMFVPAATVAAGKALNGSWGATAALAVYLGLSASFYTLFTAITALSVVVLAGVYFFARGRSLVPVKHLLVIGVSSILIALVAWGPYLYHRLFGDYEARSTANHFLPVEGARIPIPFFSFSVLGLLSLLGLFFLCARIRAREATGIAVTLAVSYAWAVASMVTPLVGTTMLGFRLEVVILLLFATAGILALAYAADVFPPLTPAATTAAVILVAAAGLVYIQQIPAHNQAHIDQAYADTDGNGERADRFPADAGRFYADVREFISSRGYEPTDAVVQTDEINFMAMNPYYGFNAFTSHYANPLGEYDLRVEELESWAEGSYEDLEDPDALLAELDSSRWRAPDVFVFRGNLEDPEEPFKTHVGHDIFPNEPNMRYERLFFNPAAFDSPAWSTEQIGPFVVVVRNR</sequence>
<feature type="transmembrane region" description="Helical" evidence="13">
    <location>
        <begin position="279"/>
        <end position="299"/>
    </location>
</feature>
<dbReference type="STRING" id="38302.SAMN04488535_1689"/>
<dbReference type="OrthoDB" id="4775300at2"/>
<name>A0A1G9Q0V4_9CORY</name>
<keyword evidence="9 13" id="KW-1133">Transmembrane helix</keyword>
<evidence type="ECO:0000256" key="10">
    <source>
        <dbReference type="ARBA" id="ARBA00023136"/>
    </source>
</evidence>
<evidence type="ECO:0000256" key="5">
    <source>
        <dbReference type="ARBA" id="ARBA00020482"/>
    </source>
</evidence>
<evidence type="ECO:0000256" key="3">
    <source>
        <dbReference type="ARBA" id="ARBA00009655"/>
    </source>
</evidence>
<evidence type="ECO:0000256" key="9">
    <source>
        <dbReference type="ARBA" id="ARBA00022989"/>
    </source>
</evidence>
<evidence type="ECO:0000256" key="12">
    <source>
        <dbReference type="ARBA" id="ARBA00034030"/>
    </source>
</evidence>
<evidence type="ECO:0000256" key="2">
    <source>
        <dbReference type="ARBA" id="ARBA00004776"/>
    </source>
</evidence>
<feature type="transmembrane region" description="Helical" evidence="13">
    <location>
        <begin position="246"/>
        <end position="267"/>
    </location>
</feature>
<feature type="domain" description="Arabinofuranosyltransferase AftA C-terminal" evidence="14">
    <location>
        <begin position="434"/>
        <end position="613"/>
    </location>
</feature>
<comment type="pathway">
    <text evidence="2">Cell wall biogenesis; cell wall polysaccharide biosynthesis.</text>
</comment>
<reference evidence="17" key="1">
    <citation type="submission" date="2016-10" db="EMBL/GenBank/DDBJ databases">
        <authorList>
            <person name="Varghese N."/>
            <person name="Submissions S."/>
        </authorList>
    </citation>
    <scope>NUCLEOTIDE SEQUENCE [LARGE SCALE GENOMIC DNA]</scope>
    <source>
        <strain evidence="17">DSM 20632</strain>
    </source>
</reference>
<dbReference type="GO" id="GO:0045227">
    <property type="term" value="P:capsule polysaccharide biosynthetic process"/>
    <property type="evidence" value="ECO:0007669"/>
    <property type="project" value="UniProtKB-UniPathway"/>
</dbReference>
<dbReference type="InterPro" id="IPR020959">
    <property type="entry name" value="ArabinofuranosylTrfase_AftA_C"/>
</dbReference>
<dbReference type="GO" id="GO:0016757">
    <property type="term" value="F:glycosyltransferase activity"/>
    <property type="evidence" value="ECO:0007669"/>
    <property type="project" value="InterPro"/>
</dbReference>
<evidence type="ECO:0000256" key="11">
    <source>
        <dbReference type="ARBA" id="ARBA00033184"/>
    </source>
</evidence>
<organism evidence="16 17">
    <name type="scientific">Corynebacterium mycetoides</name>
    <dbReference type="NCBI Taxonomy" id="38302"/>
    <lineage>
        <taxon>Bacteria</taxon>
        <taxon>Bacillati</taxon>
        <taxon>Actinomycetota</taxon>
        <taxon>Actinomycetes</taxon>
        <taxon>Mycobacteriales</taxon>
        <taxon>Corynebacteriaceae</taxon>
        <taxon>Corynebacterium</taxon>
    </lineage>
</organism>
<feature type="transmembrane region" description="Helical" evidence="13">
    <location>
        <begin position="323"/>
        <end position="344"/>
    </location>
</feature>
<evidence type="ECO:0000256" key="13">
    <source>
        <dbReference type="SAM" id="Phobius"/>
    </source>
</evidence>
<dbReference type="EC" id="2.4.2.46" evidence="4"/>
<dbReference type="GO" id="GO:0044038">
    <property type="term" value="P:cell wall macromolecule biosynthetic process"/>
    <property type="evidence" value="ECO:0007669"/>
    <property type="project" value="InterPro"/>
</dbReference>
<comment type="subcellular location">
    <subcellularLocation>
        <location evidence="1">Cell membrane</location>
        <topology evidence="1">Multi-pass membrane protein</topology>
    </subcellularLocation>
</comment>
<comment type="catalytic activity">
    <reaction evidence="12">
        <text>Adds an alpha-D-arabinofuranosyl group from trans,octacis-decaprenylphospho-beta-D-arabinofuranose at the 5-O-position of the eighth, tenth and twelfth galactofuranose unit of the galactofuranan chain of [beta-D-galactofuranosyl-(1-&gt;5)-beta-D-galactofuranosyl-(1-&gt;6)]14-beta-D-galactofuranosyl-(1-&gt;5)-beta-D-galactofuranosyl-(1-&gt;4)-alpha-L-rhamnopyranosyl-(1-&gt;3)-N-acetyl-alpha-D-glucosaminyl-diphospho-trans,octacis-decaprenol.</text>
        <dbReference type="EC" id="2.4.2.46"/>
    </reaction>
</comment>
<feature type="transmembrane region" description="Helical" evidence="13">
    <location>
        <begin position="126"/>
        <end position="143"/>
    </location>
</feature>
<evidence type="ECO:0000256" key="1">
    <source>
        <dbReference type="ARBA" id="ARBA00004651"/>
    </source>
</evidence>
<keyword evidence="7 16" id="KW-0808">Transferase</keyword>
<protein>
    <recommendedName>
        <fullName evidence="5">Galactan 5-O-arabinofuranosyltransferase</fullName>
        <ecNumber evidence="4">2.4.2.46</ecNumber>
    </recommendedName>
    <alternativeName>
        <fullName evidence="11">Arabinofuranosyltransferase AftA</fullName>
    </alternativeName>
</protein>
<evidence type="ECO:0000259" key="14">
    <source>
        <dbReference type="Pfam" id="PF12249"/>
    </source>
</evidence>
<feature type="transmembrane region" description="Helical" evidence="13">
    <location>
        <begin position="207"/>
        <end position="226"/>
    </location>
</feature>
<feature type="transmembrane region" description="Helical" evidence="13">
    <location>
        <begin position="179"/>
        <end position="200"/>
    </location>
</feature>
<feature type="transmembrane region" description="Helical" evidence="13">
    <location>
        <begin position="68"/>
        <end position="91"/>
    </location>
</feature>
<proteinExistence type="inferred from homology"/>
<keyword evidence="6" id="KW-1003">Cell membrane</keyword>
<feature type="transmembrane region" description="Helical" evidence="13">
    <location>
        <begin position="411"/>
        <end position="431"/>
    </location>
</feature>
<dbReference type="Proteomes" id="UP000199350">
    <property type="component" value="Chromosome I"/>
</dbReference>